<feature type="compositionally biased region" description="Pro residues" evidence="1">
    <location>
        <begin position="1"/>
        <end position="17"/>
    </location>
</feature>
<gene>
    <name evidence="3" type="ORF">KI688_003678</name>
</gene>
<dbReference type="Gene3D" id="3.40.50.300">
    <property type="entry name" value="P-loop containing nucleotide triphosphate hydrolases"/>
    <property type="match status" value="1"/>
</dbReference>
<evidence type="ECO:0000313" key="4">
    <source>
        <dbReference type="Proteomes" id="UP000707451"/>
    </source>
</evidence>
<keyword evidence="4" id="KW-1185">Reference proteome</keyword>
<name>A0A9P7XPX0_9FUNG</name>
<dbReference type="AlphaFoldDB" id="A0A9P7XPX0"/>
<dbReference type="InterPro" id="IPR027417">
    <property type="entry name" value="P-loop_NTPase"/>
</dbReference>
<evidence type="ECO:0000256" key="1">
    <source>
        <dbReference type="SAM" id="MobiDB-lite"/>
    </source>
</evidence>
<reference evidence="3" key="1">
    <citation type="submission" date="2021-06" db="EMBL/GenBank/DDBJ databases">
        <title>Genome Sequence of Mortierella hyaline Strain SCG-10, a Cold-Adapted, Nitrate-Reducing Fungus Isolated from Soil in Minnesota, USA.</title>
        <authorList>
            <person name="Aldossari N."/>
        </authorList>
    </citation>
    <scope>NUCLEOTIDE SEQUENCE</scope>
    <source>
        <strain evidence="3">SCG-10</strain>
    </source>
</reference>
<proteinExistence type="predicted"/>
<accession>A0A9P7XPX0</accession>
<evidence type="ECO:0000259" key="2">
    <source>
        <dbReference type="Pfam" id="PF05729"/>
    </source>
</evidence>
<dbReference type="Proteomes" id="UP000707451">
    <property type="component" value="Unassembled WGS sequence"/>
</dbReference>
<feature type="region of interest" description="Disordered" evidence="1">
    <location>
        <begin position="1"/>
        <end position="26"/>
    </location>
</feature>
<evidence type="ECO:0000313" key="3">
    <source>
        <dbReference type="EMBL" id="KAG9064488.1"/>
    </source>
</evidence>
<dbReference type="OrthoDB" id="2446163at2759"/>
<dbReference type="SUPFAM" id="SSF52540">
    <property type="entry name" value="P-loop containing nucleoside triphosphate hydrolases"/>
    <property type="match status" value="1"/>
</dbReference>
<comment type="caution">
    <text evidence="3">The sequence shown here is derived from an EMBL/GenBank/DDBJ whole genome shotgun (WGS) entry which is preliminary data.</text>
</comment>
<feature type="domain" description="NACHT" evidence="2">
    <location>
        <begin position="55"/>
        <end position="136"/>
    </location>
</feature>
<dbReference type="Pfam" id="PF05729">
    <property type="entry name" value="NACHT"/>
    <property type="match status" value="1"/>
</dbReference>
<organism evidence="3 4">
    <name type="scientific">Linnemannia hyalina</name>
    <dbReference type="NCBI Taxonomy" id="64524"/>
    <lineage>
        <taxon>Eukaryota</taxon>
        <taxon>Fungi</taxon>
        <taxon>Fungi incertae sedis</taxon>
        <taxon>Mucoromycota</taxon>
        <taxon>Mortierellomycotina</taxon>
        <taxon>Mortierellomycetes</taxon>
        <taxon>Mortierellales</taxon>
        <taxon>Mortierellaceae</taxon>
        <taxon>Linnemannia</taxon>
    </lineage>
</organism>
<protein>
    <recommendedName>
        <fullName evidence="2">NACHT domain-containing protein</fullName>
    </recommendedName>
</protein>
<dbReference type="EMBL" id="JAHRHY010000014">
    <property type="protein sequence ID" value="KAG9064488.1"/>
    <property type="molecule type" value="Genomic_DNA"/>
</dbReference>
<dbReference type="InterPro" id="IPR007111">
    <property type="entry name" value="NACHT_NTPase"/>
</dbReference>
<sequence length="137" mass="15287">MSPSSPPGGSSPPPPTSPDSASSDTEKKVLQIKRLLSLLPLMDKVKDFLTGDAQVMLILGDSGAGKSTSIRHLEHEIWQEYKAGGRIPLFINLPALERPEKNLVAEQLRTHNFLEDQIRKLKKHRRFILICDGYDES</sequence>